<feature type="domain" description="ABC transporter" evidence="2">
    <location>
        <begin position="10"/>
        <end position="89"/>
    </location>
</feature>
<keyword evidence="1" id="KW-0813">Transport</keyword>
<dbReference type="InterPro" id="IPR027417">
    <property type="entry name" value="P-loop_NTPase"/>
</dbReference>
<dbReference type="PANTHER" id="PTHR42781:SF4">
    <property type="entry name" value="SPERMIDINE_PUTRESCINE IMPORT ATP-BINDING PROTEIN POTA"/>
    <property type="match status" value="1"/>
</dbReference>
<comment type="caution">
    <text evidence="3">The sequence shown here is derived from an EMBL/GenBank/DDBJ whole genome shotgun (WGS) entry which is preliminary data.</text>
</comment>
<evidence type="ECO:0000256" key="1">
    <source>
        <dbReference type="ARBA" id="ARBA00022448"/>
    </source>
</evidence>
<protein>
    <submittedName>
        <fullName evidence="3">ABC transporter-like domain protein</fullName>
    </submittedName>
</protein>
<dbReference type="SUPFAM" id="SSF52540">
    <property type="entry name" value="P-loop containing nucleoside triphosphate hydrolases"/>
    <property type="match status" value="1"/>
</dbReference>
<proteinExistence type="predicted"/>
<dbReference type="Pfam" id="PF00005">
    <property type="entry name" value="ABC_tran"/>
    <property type="match status" value="1"/>
</dbReference>
<gene>
    <name evidence="3" type="ORF">B2A_02332</name>
</gene>
<accession>T1B1W5</accession>
<dbReference type="EMBL" id="AUZZ01001600">
    <property type="protein sequence ID" value="EQD63842.1"/>
    <property type="molecule type" value="Genomic_DNA"/>
</dbReference>
<sequence>MTGSTSRGCPPTARGLGYVPQGLGLFPHRTVFRNVRYPLELRGVPDPNPTTEALLQRFDLTALADRRPARLSGGEQQRVAIARALAATPR</sequence>
<name>T1B1W5_9ZZZZ</name>
<dbReference type="InterPro" id="IPR050093">
    <property type="entry name" value="ABC_SmlMolc_Importer"/>
</dbReference>
<dbReference type="GO" id="GO:0005524">
    <property type="term" value="F:ATP binding"/>
    <property type="evidence" value="ECO:0007669"/>
    <property type="project" value="InterPro"/>
</dbReference>
<reference evidence="3" key="1">
    <citation type="submission" date="2013-08" db="EMBL/GenBank/DDBJ databases">
        <authorList>
            <person name="Mendez C."/>
            <person name="Richter M."/>
            <person name="Ferrer M."/>
            <person name="Sanchez J."/>
        </authorList>
    </citation>
    <scope>NUCLEOTIDE SEQUENCE</scope>
</reference>
<dbReference type="AlphaFoldDB" id="T1B1W5"/>
<dbReference type="InterPro" id="IPR003439">
    <property type="entry name" value="ABC_transporter-like_ATP-bd"/>
</dbReference>
<dbReference type="PANTHER" id="PTHR42781">
    <property type="entry name" value="SPERMIDINE/PUTRESCINE IMPORT ATP-BINDING PROTEIN POTA"/>
    <property type="match status" value="1"/>
</dbReference>
<evidence type="ECO:0000259" key="2">
    <source>
        <dbReference type="Pfam" id="PF00005"/>
    </source>
</evidence>
<dbReference type="Gene3D" id="3.40.50.300">
    <property type="entry name" value="P-loop containing nucleotide triphosphate hydrolases"/>
    <property type="match status" value="1"/>
</dbReference>
<organism evidence="3">
    <name type="scientific">mine drainage metagenome</name>
    <dbReference type="NCBI Taxonomy" id="410659"/>
    <lineage>
        <taxon>unclassified sequences</taxon>
        <taxon>metagenomes</taxon>
        <taxon>ecological metagenomes</taxon>
    </lineage>
</organism>
<evidence type="ECO:0000313" key="3">
    <source>
        <dbReference type="EMBL" id="EQD63842.1"/>
    </source>
</evidence>
<dbReference type="GO" id="GO:0016887">
    <property type="term" value="F:ATP hydrolysis activity"/>
    <property type="evidence" value="ECO:0007669"/>
    <property type="project" value="InterPro"/>
</dbReference>
<reference evidence="3" key="2">
    <citation type="journal article" date="2014" name="ISME J.">
        <title>Microbial stratification in low pH oxic and suboxic macroscopic growths along an acid mine drainage.</title>
        <authorList>
            <person name="Mendez-Garcia C."/>
            <person name="Mesa V."/>
            <person name="Sprenger R.R."/>
            <person name="Richter M."/>
            <person name="Diez M.S."/>
            <person name="Solano J."/>
            <person name="Bargiela R."/>
            <person name="Golyshina O.V."/>
            <person name="Manteca A."/>
            <person name="Ramos J.L."/>
            <person name="Gallego J.R."/>
            <person name="Llorente I."/>
            <person name="Martins Dos Santos V.A."/>
            <person name="Jensen O.N."/>
            <person name="Pelaez A.I."/>
            <person name="Sanchez J."/>
            <person name="Ferrer M."/>
        </authorList>
    </citation>
    <scope>NUCLEOTIDE SEQUENCE</scope>
</reference>